<dbReference type="CDD" id="cd18042">
    <property type="entry name" value="DEXXQc_SETX"/>
    <property type="match status" value="1"/>
</dbReference>
<feature type="region of interest" description="Disordered" evidence="9">
    <location>
        <begin position="1964"/>
        <end position="1993"/>
    </location>
</feature>
<dbReference type="InterPro" id="IPR041677">
    <property type="entry name" value="DNA2/NAM7_AAA_11"/>
</dbReference>
<dbReference type="InterPro" id="IPR027417">
    <property type="entry name" value="P-loop_NTPase"/>
</dbReference>
<dbReference type="InterPro" id="IPR041679">
    <property type="entry name" value="DNA2/NAM7-like_C"/>
</dbReference>
<dbReference type="GO" id="GO:0005694">
    <property type="term" value="C:chromosome"/>
    <property type="evidence" value="ECO:0007669"/>
    <property type="project" value="UniProtKB-ARBA"/>
</dbReference>
<dbReference type="InterPro" id="IPR035441">
    <property type="entry name" value="TFIIS/LEDGF_dom_sf"/>
</dbReference>
<reference evidence="11 12" key="1">
    <citation type="journal article" date="2014" name="Genome Biol. Evol.">
        <title>The secreted proteins of Achlya hypogyna and Thraustotheca clavata identify the ancestral oomycete secretome and reveal gene acquisitions by horizontal gene transfer.</title>
        <authorList>
            <person name="Misner I."/>
            <person name="Blouin N."/>
            <person name="Leonard G."/>
            <person name="Richards T.A."/>
            <person name="Lane C.E."/>
        </authorList>
    </citation>
    <scope>NUCLEOTIDE SEQUENCE [LARGE SCALE GENOMIC DNA]</scope>
    <source>
        <strain evidence="11 12">ATCC 34112</strain>
    </source>
</reference>
<evidence type="ECO:0000256" key="6">
    <source>
        <dbReference type="ARBA" id="ARBA00023242"/>
    </source>
</evidence>
<evidence type="ECO:0000313" key="11">
    <source>
        <dbReference type="EMBL" id="OQR89553.1"/>
    </source>
</evidence>
<dbReference type="FunFam" id="3.40.50.300:FF:000326">
    <property type="entry name" value="P-loop containing nucleoside triphosphate hydrolase"/>
    <property type="match status" value="1"/>
</dbReference>
<evidence type="ECO:0000256" key="4">
    <source>
        <dbReference type="ARBA" id="ARBA00022806"/>
    </source>
</evidence>
<evidence type="ECO:0000256" key="2">
    <source>
        <dbReference type="ARBA" id="ARBA00022741"/>
    </source>
</evidence>
<evidence type="ECO:0000259" key="10">
    <source>
        <dbReference type="PROSITE" id="PS51319"/>
    </source>
</evidence>
<dbReference type="Pfam" id="PF13087">
    <property type="entry name" value="AAA_12"/>
    <property type="match status" value="1"/>
</dbReference>
<evidence type="ECO:0000256" key="7">
    <source>
        <dbReference type="PROSITE-ProRule" id="PRU00649"/>
    </source>
</evidence>
<dbReference type="InterPro" id="IPR017923">
    <property type="entry name" value="TFIIS_N"/>
</dbReference>
<dbReference type="InterPro" id="IPR024481">
    <property type="entry name" value="Helicase_Sen1_N"/>
</dbReference>
<evidence type="ECO:0000313" key="12">
    <source>
        <dbReference type="Proteomes" id="UP000243217"/>
    </source>
</evidence>
<feature type="coiled-coil region" evidence="8">
    <location>
        <begin position="1572"/>
        <end position="1633"/>
    </location>
</feature>
<comment type="subcellular location">
    <subcellularLocation>
        <location evidence="1 7">Nucleus</location>
    </subcellularLocation>
</comment>
<keyword evidence="6 7" id="KW-0539">Nucleus</keyword>
<keyword evidence="5" id="KW-0067">ATP-binding</keyword>
<dbReference type="STRING" id="74557.A0A1V9YVE2"/>
<dbReference type="SUPFAM" id="SSF47676">
    <property type="entry name" value="Conserved domain common to transcription factors TFIIS, elongin A, CRSP70"/>
    <property type="match status" value="1"/>
</dbReference>
<keyword evidence="8" id="KW-0175">Coiled coil</keyword>
<dbReference type="EMBL" id="JNBS01002713">
    <property type="protein sequence ID" value="OQR89553.1"/>
    <property type="molecule type" value="Genomic_DNA"/>
</dbReference>
<dbReference type="InterPro" id="IPR003617">
    <property type="entry name" value="TFIIS/CRSP70_N_sub"/>
</dbReference>
<dbReference type="Pfam" id="PF08711">
    <property type="entry name" value="Med26"/>
    <property type="match status" value="1"/>
</dbReference>
<dbReference type="SUPFAM" id="SSF52540">
    <property type="entry name" value="P-loop containing nucleoside triphosphate hydrolases"/>
    <property type="match status" value="1"/>
</dbReference>
<dbReference type="OrthoDB" id="6513042at2759"/>
<feature type="domain" description="TFIIS N-terminal" evidence="10">
    <location>
        <begin position="1255"/>
        <end position="1335"/>
    </location>
</feature>
<dbReference type="PROSITE" id="PS51319">
    <property type="entry name" value="TFIIS_N"/>
    <property type="match status" value="1"/>
</dbReference>
<dbReference type="Proteomes" id="UP000243217">
    <property type="component" value="Unassembled WGS sequence"/>
</dbReference>
<dbReference type="SMART" id="SM00509">
    <property type="entry name" value="TFS2N"/>
    <property type="match status" value="1"/>
</dbReference>
<evidence type="ECO:0000256" key="3">
    <source>
        <dbReference type="ARBA" id="ARBA00022801"/>
    </source>
</evidence>
<keyword evidence="2" id="KW-0547">Nucleotide-binding</keyword>
<dbReference type="GO" id="GO:0005524">
    <property type="term" value="F:ATP binding"/>
    <property type="evidence" value="ECO:0007669"/>
    <property type="project" value="UniProtKB-KW"/>
</dbReference>
<evidence type="ECO:0000256" key="8">
    <source>
        <dbReference type="SAM" id="Coils"/>
    </source>
</evidence>
<feature type="compositionally biased region" description="Polar residues" evidence="9">
    <location>
        <begin position="930"/>
        <end position="940"/>
    </location>
</feature>
<protein>
    <submittedName>
        <fullName evidence="11">ATP-dependent helicase</fullName>
    </submittedName>
</protein>
<feature type="compositionally biased region" description="Basic and acidic residues" evidence="9">
    <location>
        <begin position="1981"/>
        <end position="1993"/>
    </location>
</feature>
<feature type="region of interest" description="Disordered" evidence="9">
    <location>
        <begin position="919"/>
        <end position="943"/>
    </location>
</feature>
<keyword evidence="3" id="KW-0378">Hydrolase</keyword>
<proteinExistence type="predicted"/>
<dbReference type="Pfam" id="PF13086">
    <property type="entry name" value="AAA_11"/>
    <property type="match status" value="1"/>
</dbReference>
<name>A0A1V9YVE2_9STRA</name>
<evidence type="ECO:0000256" key="5">
    <source>
        <dbReference type="ARBA" id="ARBA00022840"/>
    </source>
</evidence>
<dbReference type="PANTHER" id="PTHR10887:SF495">
    <property type="entry name" value="HELICASE SENATAXIN ISOFORM X1-RELATED"/>
    <property type="match status" value="1"/>
</dbReference>
<dbReference type="GO" id="GO:0016787">
    <property type="term" value="F:hydrolase activity"/>
    <property type="evidence" value="ECO:0007669"/>
    <property type="project" value="UniProtKB-KW"/>
</dbReference>
<organism evidence="11 12">
    <name type="scientific">Thraustotheca clavata</name>
    <dbReference type="NCBI Taxonomy" id="74557"/>
    <lineage>
        <taxon>Eukaryota</taxon>
        <taxon>Sar</taxon>
        <taxon>Stramenopiles</taxon>
        <taxon>Oomycota</taxon>
        <taxon>Saprolegniomycetes</taxon>
        <taxon>Saprolegniales</taxon>
        <taxon>Achlyaceae</taxon>
        <taxon>Thraustotheca</taxon>
    </lineage>
</organism>
<keyword evidence="4 11" id="KW-0347">Helicase</keyword>
<comment type="caution">
    <text evidence="11">The sequence shown here is derived from an EMBL/GenBank/DDBJ whole genome shotgun (WGS) entry which is preliminary data.</text>
</comment>
<dbReference type="GO" id="GO:0005634">
    <property type="term" value="C:nucleus"/>
    <property type="evidence" value="ECO:0007669"/>
    <property type="project" value="UniProtKB-SubCell"/>
</dbReference>
<dbReference type="PANTHER" id="PTHR10887">
    <property type="entry name" value="DNA2/NAM7 HELICASE FAMILY"/>
    <property type="match status" value="1"/>
</dbReference>
<sequence length="1993" mass="226233">MADDTEDELANIILSIAGSPVDRSALFNRVGAFFFRLKSEGISHWWCMGRLPELSCFMLQLMDKREAGNHVDTWVRESWRQLRECTDCVDGYHRMLLCLQSELEAVYTEQSMKVFLQLVVECDVERFKALWNANSIPERAQKLTMGLYELFTQPRLLRDYRFLKPMHLWISNKPDEALNLCDWKVLKKCPGLYMLLVNPDSTLRAWSANIVSKISHIAIPSAKPVILVIEEWMYILENELYNVPMLDMDLHSTRDLTMFMTPQQCIRTPTPLVLWAAFDGVFQSLSDSMIEEILRRYDNLPDLVFNFLQEASPASSKTPQPVVLVVLRCYGALMKRLKFRLWSHTSHDAIAVWEVLYDHFKQANWKEFVLKELLLLFAPFVSSLRPFSQDDTINVSNYFQVRQKVFQTLLEEAPKLYDSQSVIKSRIPQVVLDVLEELFDANQAAGRKAVKEAKETKDGDLPDTETLDIVTLADRYWWPLVLSGAGDERNSSCYTSQWMEMLLTILQTATDLTVVDKAATISALVIRKHIYLIRDTWLMDPKSIPQLEWLSDIITSLCSWTNVDKIPLVVHGALFEAVGISAQLACQPRDPSCMESLELFQDVLCPYVSRITNEITQKGLCNILRIPIVAQHMTLCLLTKHELLRSCIKTLVMHGGAQPGSTFSSYIEPYLNLVSSNMQSFIRSALTILMYQRVHGRQPACMKELLLHWTHVIESLPDVLFRTIVQDREKSGESKTMSLIQFPLRMHVFLMNALEKLSIEENESYAVRLLRFTRFLWRFWLVFHPQRHKSLKYPANRILLPLLKFTYCPNLTIQRRAIDVCQYIVKELDSINHVFDADLEQTLRSRISSESAEIGKFDSAKALAASIITILDTGKALRKSKEIVIENDDDDDEELDEPTPWFVKRSQIILKKKPSQSVGISSQKAKKKTSQVQGGTTSFSRDAAASRPLDSFYDDVDYEAVRKERLKTTTSKHSAVKVKPEKNRAVSVLNYQPAFKGASNLEVDVKTSAITQVDTEKKPPPKPGLPENVLRMLATIRHIRNMRKPLHPSSLYPFYKQILAATQSDPRHKSKKDEKLEKPAISFPSSSDYGLAFYPLLLEEVQSDINECWVNTNGPTIGLRFDTENSREGLRIVTFTFIQRAKKKLFRKNDVLLFKSTLSAEIACTGIFVPDDDNRRLMKKNDQEDIRVAMLAAGDTEMSMALQDTLIIGSEWNVRVIGNLTTSAREYLALMAIDLIPQHLRSVLLKPDKYKSTQSTVLELISDLDTLRDKPSPESDAKLMTYLSTLDELPMKLEDLRVTNIGVIVRKLRKYKGSKEVVATSAAIISKWQKLLDTKDKLTTTPMFLPTPLWEQLRSTYNSSQLQSMHSILNNYSTGVSLLQGPPGTGKTKTIMGIVSGLLAISLPNPSLNTEVRKAIVKPAIDFTSTPSALQVKASSIQQIKNRSLSRQRLDNVISGKAMFKPKQSPTARKVSVIPTHLRGVQTNHILICAPSNGAVDELILRLRTDGLIGADGNVVEVGTPRLLPSPSESPQPITLLRLGSATEDAPEIVKRSCLKEVVKLQVEQHPKTLALQSLEMRFAELKKNINQYHAEGKNKQTPTATKKEMTAWHKELSEVTGKKRRLLEEVQMLEKSTAIALLSKASIIACTLSKCGSGDLDDIPRGFDAVVIDEAAQAVETSTLIPLRERVARVIFVGDPKQLPATVKSVDAQEAMFNRSLFERLADGGVPRAILRVQYRMHPFLREFPSKCFYNGILTDGPVIATRLHTLGMEVYKHPCFQPFVLYDIESNERNASGGSKLNETEAQFGIEMVENLMSSIRLVAKKQWTIGFISPYKEQVNLLRQLVAAKGWRDIEVNTVDGFQGREKDIIIMSCVRTKGIGFLRDIRRLNVALTRARYCCFVLCHVKTLRDDPTWKQLISSAYERKLYIPASTKPFSLIWKESEANETLKSQYTKMHESLLKKCRDESIPNSKRKRSASPSREVKKQEKEEVIK</sequence>
<evidence type="ECO:0000256" key="9">
    <source>
        <dbReference type="SAM" id="MobiDB-lite"/>
    </source>
</evidence>
<dbReference type="InterPro" id="IPR047187">
    <property type="entry name" value="SF1_C_Upf1"/>
</dbReference>
<dbReference type="CDD" id="cd18808">
    <property type="entry name" value="SF1_C_Upf1"/>
    <property type="match status" value="1"/>
</dbReference>
<accession>A0A1V9YVE2</accession>
<dbReference type="GO" id="GO:0004386">
    <property type="term" value="F:helicase activity"/>
    <property type="evidence" value="ECO:0007669"/>
    <property type="project" value="UniProtKB-KW"/>
</dbReference>
<dbReference type="Gene3D" id="1.20.930.10">
    <property type="entry name" value="Conserved domain common to transcription factors TFIIS, elongin A, CRSP70"/>
    <property type="match status" value="1"/>
</dbReference>
<dbReference type="Pfam" id="PF12726">
    <property type="entry name" value="SEN1_N"/>
    <property type="match status" value="1"/>
</dbReference>
<gene>
    <name evidence="11" type="ORF">THRCLA_09694</name>
</gene>
<dbReference type="Gene3D" id="3.40.50.300">
    <property type="entry name" value="P-loop containing nucleotide triphosphate hydrolases"/>
    <property type="match status" value="2"/>
</dbReference>
<keyword evidence="12" id="KW-1185">Reference proteome</keyword>
<evidence type="ECO:0000256" key="1">
    <source>
        <dbReference type="ARBA" id="ARBA00004123"/>
    </source>
</evidence>
<dbReference type="InterPro" id="IPR045055">
    <property type="entry name" value="DNA2/NAM7-like"/>
</dbReference>